<organism evidence="2 3">
    <name type="scientific">Microvirga aerilata</name>
    <dbReference type="NCBI Taxonomy" id="670292"/>
    <lineage>
        <taxon>Bacteria</taxon>
        <taxon>Pseudomonadati</taxon>
        <taxon>Pseudomonadota</taxon>
        <taxon>Alphaproteobacteria</taxon>
        <taxon>Hyphomicrobiales</taxon>
        <taxon>Methylobacteriaceae</taxon>
        <taxon>Microvirga</taxon>
    </lineage>
</organism>
<sequence length="96" mass="10912">MNERRASKRWRTVLKAQIVADSELSPTEFIVRDLSDTGARIYFADADTLPPEFKIEIPSKGLQVRSRLVWSRGANHGVMFLEKVRVWTDPLRAAAA</sequence>
<dbReference type="RefSeq" id="WP_202063418.1">
    <property type="nucleotide sequence ID" value="NZ_JAEQMY010000044.1"/>
</dbReference>
<dbReference type="SUPFAM" id="SSF141371">
    <property type="entry name" value="PilZ domain-like"/>
    <property type="match status" value="1"/>
</dbReference>
<dbReference type="Proteomes" id="UP000605848">
    <property type="component" value="Unassembled WGS sequence"/>
</dbReference>
<protein>
    <submittedName>
        <fullName evidence="2">PilZ domain-containing protein</fullName>
    </submittedName>
</protein>
<name>A0A936ZIH1_9HYPH</name>
<proteinExistence type="predicted"/>
<dbReference type="Pfam" id="PF07238">
    <property type="entry name" value="PilZ"/>
    <property type="match status" value="1"/>
</dbReference>
<dbReference type="EMBL" id="JAEQMY010000044">
    <property type="protein sequence ID" value="MBL0406550.1"/>
    <property type="molecule type" value="Genomic_DNA"/>
</dbReference>
<dbReference type="AlphaFoldDB" id="A0A936ZIH1"/>
<evidence type="ECO:0000313" key="2">
    <source>
        <dbReference type="EMBL" id="MBL0406550.1"/>
    </source>
</evidence>
<reference evidence="2" key="1">
    <citation type="submission" date="2021-01" db="EMBL/GenBank/DDBJ databases">
        <title>Microvirga sp.</title>
        <authorList>
            <person name="Kim M.K."/>
        </authorList>
    </citation>
    <scope>NUCLEOTIDE SEQUENCE</scope>
    <source>
        <strain evidence="2">5420S-16</strain>
    </source>
</reference>
<evidence type="ECO:0000313" key="3">
    <source>
        <dbReference type="Proteomes" id="UP000605848"/>
    </source>
</evidence>
<accession>A0A936ZIH1</accession>
<keyword evidence="3" id="KW-1185">Reference proteome</keyword>
<dbReference type="InterPro" id="IPR009875">
    <property type="entry name" value="PilZ_domain"/>
</dbReference>
<gene>
    <name evidence="2" type="ORF">JKG68_21565</name>
</gene>
<dbReference type="GO" id="GO:0035438">
    <property type="term" value="F:cyclic-di-GMP binding"/>
    <property type="evidence" value="ECO:0007669"/>
    <property type="project" value="InterPro"/>
</dbReference>
<evidence type="ECO:0000259" key="1">
    <source>
        <dbReference type="Pfam" id="PF07238"/>
    </source>
</evidence>
<comment type="caution">
    <text evidence="2">The sequence shown here is derived from an EMBL/GenBank/DDBJ whole genome shotgun (WGS) entry which is preliminary data.</text>
</comment>
<feature type="domain" description="PilZ" evidence="1">
    <location>
        <begin position="3"/>
        <end position="81"/>
    </location>
</feature>